<sequence length="103" mass="10536">MSRLERNGQMINGIGPSGPARVEPLRSDGIKRGEPTTPVSTARNGMAKAATSSPAADLAASGPPIDSDKIAAIRAAIANGSYRIDPQAIASKMVDLDLPSKPA</sequence>
<keyword evidence="6" id="KW-0804">Transcription</keyword>
<evidence type="ECO:0000256" key="4">
    <source>
        <dbReference type="ARBA" id="ARBA00022795"/>
    </source>
</evidence>
<dbReference type="OrthoDB" id="7584867at2"/>
<evidence type="ECO:0000256" key="7">
    <source>
        <dbReference type="ARBA" id="ARBA00024739"/>
    </source>
</evidence>
<dbReference type="Proteomes" id="UP000244162">
    <property type="component" value="Unassembled WGS sequence"/>
</dbReference>
<evidence type="ECO:0000313" key="11">
    <source>
        <dbReference type="EMBL" id="PTQ08151.1"/>
    </source>
</evidence>
<feature type="domain" description="Anti-sigma-28 factor FlgM C-terminal" evidence="10">
    <location>
        <begin position="56"/>
        <end position="95"/>
    </location>
</feature>
<dbReference type="InterPro" id="IPR007412">
    <property type="entry name" value="FlgM"/>
</dbReference>
<dbReference type="AlphaFoldDB" id="A0A2T5FUF2"/>
<evidence type="ECO:0000256" key="8">
    <source>
        <dbReference type="ARBA" id="ARBA00030117"/>
    </source>
</evidence>
<dbReference type="GO" id="GO:0044781">
    <property type="term" value="P:bacterial-type flagellum organization"/>
    <property type="evidence" value="ECO:0007669"/>
    <property type="project" value="UniProtKB-KW"/>
</dbReference>
<feature type="compositionally biased region" description="Low complexity" evidence="9">
    <location>
        <begin position="47"/>
        <end position="61"/>
    </location>
</feature>
<evidence type="ECO:0000313" key="12">
    <source>
        <dbReference type="Proteomes" id="UP000244162"/>
    </source>
</evidence>
<keyword evidence="11" id="KW-0966">Cell projection</keyword>
<comment type="function">
    <text evidence="7">Responsible for the coupling of flagellin expression to flagellar assembly by preventing expression of the flagellin genes when a component of the middle class of proteins is defective. It negatively regulates flagellar genes by inhibiting the activity of FliA by directly binding to FliA.</text>
</comment>
<feature type="compositionally biased region" description="Basic and acidic residues" evidence="9">
    <location>
        <begin position="23"/>
        <end position="34"/>
    </location>
</feature>
<evidence type="ECO:0000256" key="9">
    <source>
        <dbReference type="SAM" id="MobiDB-lite"/>
    </source>
</evidence>
<accession>A0A2T5FUF2</accession>
<proteinExistence type="inferred from homology"/>
<dbReference type="EMBL" id="NWBU01000016">
    <property type="protein sequence ID" value="PTQ08151.1"/>
    <property type="molecule type" value="Genomic_DNA"/>
</dbReference>
<evidence type="ECO:0000256" key="5">
    <source>
        <dbReference type="ARBA" id="ARBA00023015"/>
    </source>
</evidence>
<reference evidence="11 12" key="1">
    <citation type="submission" date="2017-09" db="EMBL/GenBank/DDBJ databases">
        <title>Sphingomonas panjinensis sp.nov., isolated from oil-contaminated soil.</title>
        <authorList>
            <person name="Wang L."/>
            <person name="Chen L."/>
        </authorList>
    </citation>
    <scope>NUCLEOTIDE SEQUENCE [LARGE SCALE GENOMIC DNA]</scope>
    <source>
        <strain evidence="11 12">FW-11</strain>
    </source>
</reference>
<organism evidence="11 12">
    <name type="scientific">Sphingomonas oleivorans</name>
    <dbReference type="NCBI Taxonomy" id="1735121"/>
    <lineage>
        <taxon>Bacteria</taxon>
        <taxon>Pseudomonadati</taxon>
        <taxon>Pseudomonadota</taxon>
        <taxon>Alphaproteobacteria</taxon>
        <taxon>Sphingomonadales</taxon>
        <taxon>Sphingomonadaceae</taxon>
        <taxon>Sphingomonas</taxon>
    </lineage>
</organism>
<keyword evidence="3" id="KW-0678">Repressor</keyword>
<dbReference type="Pfam" id="PF04316">
    <property type="entry name" value="FlgM"/>
    <property type="match status" value="1"/>
</dbReference>
<dbReference type="InterPro" id="IPR035890">
    <property type="entry name" value="Anti-sigma-28_factor_FlgM_sf"/>
</dbReference>
<name>A0A2T5FUF2_9SPHN</name>
<keyword evidence="5" id="KW-0805">Transcription regulation</keyword>
<evidence type="ECO:0000256" key="2">
    <source>
        <dbReference type="ARBA" id="ARBA00017823"/>
    </source>
</evidence>
<keyword evidence="4" id="KW-1005">Bacterial flagellum biogenesis</keyword>
<gene>
    <name evidence="11" type="primary">flgM</name>
    <name evidence="11" type="ORF">CLG96_15685</name>
</gene>
<keyword evidence="11" id="KW-0282">Flagellum</keyword>
<dbReference type="NCBIfam" id="TIGR03824">
    <property type="entry name" value="FlgM_jcvi"/>
    <property type="match status" value="1"/>
</dbReference>
<dbReference type="SUPFAM" id="SSF101498">
    <property type="entry name" value="Anti-sigma factor FlgM"/>
    <property type="match status" value="1"/>
</dbReference>
<evidence type="ECO:0000256" key="6">
    <source>
        <dbReference type="ARBA" id="ARBA00023163"/>
    </source>
</evidence>
<comment type="similarity">
    <text evidence="1">Belongs to the FlgM family.</text>
</comment>
<keyword evidence="12" id="KW-1185">Reference proteome</keyword>
<keyword evidence="11" id="KW-0969">Cilium</keyword>
<evidence type="ECO:0000256" key="1">
    <source>
        <dbReference type="ARBA" id="ARBA00005322"/>
    </source>
</evidence>
<evidence type="ECO:0000256" key="3">
    <source>
        <dbReference type="ARBA" id="ARBA00022491"/>
    </source>
</evidence>
<feature type="region of interest" description="Disordered" evidence="9">
    <location>
        <begin position="1"/>
        <end position="64"/>
    </location>
</feature>
<protein>
    <recommendedName>
        <fullName evidence="2">Negative regulator of flagellin synthesis</fullName>
    </recommendedName>
    <alternativeName>
        <fullName evidence="8">Anti-sigma-28 factor</fullName>
    </alternativeName>
</protein>
<comment type="caution">
    <text evidence="11">The sequence shown here is derived from an EMBL/GenBank/DDBJ whole genome shotgun (WGS) entry which is preliminary data.</text>
</comment>
<evidence type="ECO:0000259" key="10">
    <source>
        <dbReference type="Pfam" id="PF04316"/>
    </source>
</evidence>
<dbReference type="InterPro" id="IPR031316">
    <property type="entry name" value="FlgM_C"/>
</dbReference>
<dbReference type="GO" id="GO:0045892">
    <property type="term" value="P:negative regulation of DNA-templated transcription"/>
    <property type="evidence" value="ECO:0007669"/>
    <property type="project" value="InterPro"/>
</dbReference>